<protein>
    <submittedName>
        <fullName evidence="1">Uncharacterized protein</fullName>
    </submittedName>
</protein>
<organism evidence="1 2">
    <name type="scientific">Blepharisma stoltei</name>
    <dbReference type="NCBI Taxonomy" id="1481888"/>
    <lineage>
        <taxon>Eukaryota</taxon>
        <taxon>Sar</taxon>
        <taxon>Alveolata</taxon>
        <taxon>Ciliophora</taxon>
        <taxon>Postciliodesmatophora</taxon>
        <taxon>Heterotrichea</taxon>
        <taxon>Heterotrichida</taxon>
        <taxon>Blepharismidae</taxon>
        <taxon>Blepharisma</taxon>
    </lineage>
</organism>
<keyword evidence="2" id="KW-1185">Reference proteome</keyword>
<evidence type="ECO:0000313" key="1">
    <source>
        <dbReference type="EMBL" id="CAG9318565.1"/>
    </source>
</evidence>
<dbReference type="Proteomes" id="UP001162131">
    <property type="component" value="Unassembled WGS sequence"/>
</dbReference>
<dbReference type="EMBL" id="CAJZBQ010000020">
    <property type="protein sequence ID" value="CAG9318565.1"/>
    <property type="molecule type" value="Genomic_DNA"/>
</dbReference>
<sequence>MTISARKSKFCLIPISLITKSCIDILNRVKVPFHKLDNIANLFKSLGCSISRNSIIISKHLHLKKFISIQPIPK</sequence>
<comment type="caution">
    <text evidence="1">The sequence shown here is derived from an EMBL/GenBank/DDBJ whole genome shotgun (WGS) entry which is preliminary data.</text>
</comment>
<dbReference type="AlphaFoldDB" id="A0AAU9IZM1"/>
<name>A0AAU9IZM1_9CILI</name>
<gene>
    <name evidence="1" type="ORF">BSTOLATCC_MIC21037</name>
</gene>
<reference evidence="1" key="1">
    <citation type="submission" date="2021-09" db="EMBL/GenBank/DDBJ databases">
        <authorList>
            <consortium name="AG Swart"/>
            <person name="Singh M."/>
            <person name="Singh A."/>
            <person name="Seah K."/>
            <person name="Emmerich C."/>
        </authorList>
    </citation>
    <scope>NUCLEOTIDE SEQUENCE</scope>
    <source>
        <strain evidence="1">ATCC30299</strain>
    </source>
</reference>
<accession>A0AAU9IZM1</accession>
<evidence type="ECO:0000313" key="2">
    <source>
        <dbReference type="Proteomes" id="UP001162131"/>
    </source>
</evidence>
<proteinExistence type="predicted"/>